<evidence type="ECO:0000313" key="3">
    <source>
        <dbReference type="Proteomes" id="UP000518887"/>
    </source>
</evidence>
<organism evidence="2 3">
    <name type="scientific">Treponema ruminis</name>
    <dbReference type="NCBI Taxonomy" id="744515"/>
    <lineage>
        <taxon>Bacteria</taxon>
        <taxon>Pseudomonadati</taxon>
        <taxon>Spirochaetota</taxon>
        <taxon>Spirochaetia</taxon>
        <taxon>Spirochaetales</taxon>
        <taxon>Treponemataceae</taxon>
        <taxon>Treponema</taxon>
    </lineage>
</organism>
<evidence type="ECO:0000256" key="1">
    <source>
        <dbReference type="SAM" id="Phobius"/>
    </source>
</evidence>
<gene>
    <name evidence="2" type="ORF">HNP76_000648</name>
</gene>
<keyword evidence="3" id="KW-1185">Reference proteome</keyword>
<keyword evidence="1" id="KW-0472">Membrane</keyword>
<name>A0A7W8LLD4_9SPIR</name>
<accession>A0A7W8LLD4</accession>
<feature type="transmembrane region" description="Helical" evidence="1">
    <location>
        <begin position="15"/>
        <end position="34"/>
    </location>
</feature>
<evidence type="ECO:0000313" key="2">
    <source>
        <dbReference type="EMBL" id="MBB5225304.1"/>
    </source>
</evidence>
<dbReference type="Proteomes" id="UP000518887">
    <property type="component" value="Unassembled WGS sequence"/>
</dbReference>
<keyword evidence="1" id="KW-0812">Transmembrane</keyword>
<sequence>MNIKNILSLIKKHKSSLSAALGIAVLICISIQFFSHFGTNRRSFEYPLAGSKRNKTEVRYLASKPVQGKVCQYVDELVLGPSFYRGRPLFTLGTRVEYCFQRDKTLYVGLSKEAALQGNGAVPCDKGAAMLKKNIKKNFTGIKSIELFIDGNFIAD</sequence>
<evidence type="ECO:0008006" key="4">
    <source>
        <dbReference type="Google" id="ProtNLM"/>
    </source>
</evidence>
<comment type="caution">
    <text evidence="2">The sequence shown here is derived from an EMBL/GenBank/DDBJ whole genome shotgun (WGS) entry which is preliminary data.</text>
</comment>
<proteinExistence type="predicted"/>
<dbReference type="EMBL" id="JACHFQ010000002">
    <property type="protein sequence ID" value="MBB5225304.1"/>
    <property type="molecule type" value="Genomic_DNA"/>
</dbReference>
<dbReference type="RefSeq" id="WP_184657459.1">
    <property type="nucleotide sequence ID" value="NZ_CP031518.1"/>
</dbReference>
<dbReference type="AlphaFoldDB" id="A0A7W8LLD4"/>
<reference evidence="2 3" key="1">
    <citation type="submission" date="2020-08" db="EMBL/GenBank/DDBJ databases">
        <title>Genomic Encyclopedia of Type Strains, Phase IV (KMG-IV): sequencing the most valuable type-strain genomes for metagenomic binning, comparative biology and taxonomic classification.</title>
        <authorList>
            <person name="Goeker M."/>
        </authorList>
    </citation>
    <scope>NUCLEOTIDE SEQUENCE [LARGE SCALE GENOMIC DNA]</scope>
    <source>
        <strain evidence="2 3">DSM 103462</strain>
    </source>
</reference>
<protein>
    <recommendedName>
        <fullName evidence="4">GerMN domain-containing protein</fullName>
    </recommendedName>
</protein>
<keyword evidence="1" id="KW-1133">Transmembrane helix</keyword>